<dbReference type="PANTHER" id="PTHR13218">
    <property type="entry name" value="TRANSCRIPTION INITIATION FACTOR TFIID SUBUNIT 11-RELATED"/>
    <property type="match status" value="1"/>
</dbReference>
<gene>
    <name evidence="7" type="ORF">M501DRAFT_919386</name>
</gene>
<keyword evidence="8" id="KW-1185">Reference proteome</keyword>
<dbReference type="InterPro" id="IPR006809">
    <property type="entry name" value="TAFII28_dom"/>
</dbReference>
<dbReference type="CDD" id="cd08048">
    <property type="entry name" value="HFD_TAF11"/>
    <property type="match status" value="1"/>
</dbReference>
<comment type="caution">
    <text evidence="7">The sequence shown here is derived from an EMBL/GenBank/DDBJ whole genome shotgun (WGS) entry which is preliminary data.</text>
</comment>
<protein>
    <submittedName>
        <fullName evidence="7">TAFII28-like protein</fullName>
    </submittedName>
</protein>
<dbReference type="GO" id="GO:0016251">
    <property type="term" value="F:RNA polymerase II general transcription initiation factor activity"/>
    <property type="evidence" value="ECO:0007669"/>
    <property type="project" value="TreeGrafter"/>
</dbReference>
<dbReference type="GO" id="GO:0046982">
    <property type="term" value="F:protein heterodimerization activity"/>
    <property type="evidence" value="ECO:0007669"/>
    <property type="project" value="InterPro"/>
</dbReference>
<reference evidence="7" key="1">
    <citation type="journal article" date="2020" name="Stud. Mycol.">
        <title>101 Dothideomycetes genomes: a test case for predicting lifestyles and emergence of pathogens.</title>
        <authorList>
            <person name="Haridas S."/>
            <person name="Albert R."/>
            <person name="Binder M."/>
            <person name="Bloem J."/>
            <person name="Labutti K."/>
            <person name="Salamov A."/>
            <person name="Andreopoulos B."/>
            <person name="Baker S."/>
            <person name="Barry K."/>
            <person name="Bills G."/>
            <person name="Bluhm B."/>
            <person name="Cannon C."/>
            <person name="Castanera R."/>
            <person name="Culley D."/>
            <person name="Daum C."/>
            <person name="Ezra D."/>
            <person name="Gonzalez J."/>
            <person name="Henrissat B."/>
            <person name="Kuo A."/>
            <person name="Liang C."/>
            <person name="Lipzen A."/>
            <person name="Lutzoni F."/>
            <person name="Magnuson J."/>
            <person name="Mondo S."/>
            <person name="Nolan M."/>
            <person name="Ohm R."/>
            <person name="Pangilinan J."/>
            <person name="Park H.-J."/>
            <person name="Ramirez L."/>
            <person name="Alfaro M."/>
            <person name="Sun H."/>
            <person name="Tritt A."/>
            <person name="Yoshinaga Y."/>
            <person name="Zwiers L.-H."/>
            <person name="Turgeon B."/>
            <person name="Goodwin S."/>
            <person name="Spatafora J."/>
            <person name="Crous P."/>
            <person name="Grigoriev I."/>
        </authorList>
    </citation>
    <scope>NUCLEOTIDE SEQUENCE</scope>
    <source>
        <strain evidence="7">CBS 101060</strain>
    </source>
</reference>
<dbReference type="Pfam" id="PF04719">
    <property type="entry name" value="TAFII28"/>
    <property type="match status" value="1"/>
</dbReference>
<keyword evidence="5" id="KW-0539">Nucleus</keyword>
<dbReference type="SUPFAM" id="SSF47113">
    <property type="entry name" value="Histone-fold"/>
    <property type="match status" value="1"/>
</dbReference>
<evidence type="ECO:0000256" key="4">
    <source>
        <dbReference type="ARBA" id="ARBA00023163"/>
    </source>
</evidence>
<dbReference type="EMBL" id="MU006098">
    <property type="protein sequence ID" value="KAF2837963.1"/>
    <property type="molecule type" value="Genomic_DNA"/>
</dbReference>
<dbReference type="InterPro" id="IPR045127">
    <property type="entry name" value="TAF11-like"/>
</dbReference>
<evidence type="ECO:0000256" key="1">
    <source>
        <dbReference type="ARBA" id="ARBA00004123"/>
    </source>
</evidence>
<feature type="non-terminal residue" evidence="7">
    <location>
        <position position="94"/>
    </location>
</feature>
<evidence type="ECO:0000259" key="6">
    <source>
        <dbReference type="Pfam" id="PF04719"/>
    </source>
</evidence>
<evidence type="ECO:0000313" key="7">
    <source>
        <dbReference type="EMBL" id="KAF2837963.1"/>
    </source>
</evidence>
<proteinExistence type="inferred from homology"/>
<evidence type="ECO:0000256" key="5">
    <source>
        <dbReference type="ARBA" id="ARBA00023242"/>
    </source>
</evidence>
<comment type="similarity">
    <text evidence="2">Belongs to the TAF11 family.</text>
</comment>
<dbReference type="Gene3D" id="1.10.20.10">
    <property type="entry name" value="Histone, subunit A"/>
    <property type="match status" value="1"/>
</dbReference>
<evidence type="ECO:0000256" key="2">
    <source>
        <dbReference type="ARBA" id="ARBA00009788"/>
    </source>
</evidence>
<feature type="domain" description="TAFII28-like protein" evidence="6">
    <location>
        <begin position="1"/>
        <end position="91"/>
    </location>
</feature>
<dbReference type="GO" id="GO:0005669">
    <property type="term" value="C:transcription factor TFIID complex"/>
    <property type="evidence" value="ECO:0007669"/>
    <property type="project" value="InterPro"/>
</dbReference>
<keyword evidence="3" id="KW-0805">Transcription regulation</keyword>
<sequence length="94" mass="11094">MLVDAFNEDQSERYELWRRVKLKKEIVRKITNQTLSQSVPPSVIITINASTKVFIGQLIDMARTVQAEWQRTRECLKGPLLPDHLREALRRYKK</sequence>
<dbReference type="PANTHER" id="PTHR13218:SF8">
    <property type="entry name" value="TRANSCRIPTION INITIATION FACTOR TFIID SUBUNIT 11"/>
    <property type="match status" value="1"/>
</dbReference>
<dbReference type="OrthoDB" id="28335at2759"/>
<dbReference type="AlphaFoldDB" id="A0A9P4SAC2"/>
<name>A0A9P4SAC2_9PEZI</name>
<dbReference type="InterPro" id="IPR009072">
    <property type="entry name" value="Histone-fold"/>
</dbReference>
<organism evidence="7 8">
    <name type="scientific">Patellaria atrata CBS 101060</name>
    <dbReference type="NCBI Taxonomy" id="1346257"/>
    <lineage>
        <taxon>Eukaryota</taxon>
        <taxon>Fungi</taxon>
        <taxon>Dikarya</taxon>
        <taxon>Ascomycota</taxon>
        <taxon>Pezizomycotina</taxon>
        <taxon>Dothideomycetes</taxon>
        <taxon>Dothideomycetes incertae sedis</taxon>
        <taxon>Patellariales</taxon>
        <taxon>Patellariaceae</taxon>
        <taxon>Patellaria</taxon>
    </lineage>
</organism>
<comment type="subcellular location">
    <subcellularLocation>
        <location evidence="1">Nucleus</location>
    </subcellularLocation>
</comment>
<keyword evidence="4" id="KW-0804">Transcription</keyword>
<dbReference type="GO" id="GO:0051123">
    <property type="term" value="P:RNA polymerase II preinitiation complex assembly"/>
    <property type="evidence" value="ECO:0007669"/>
    <property type="project" value="InterPro"/>
</dbReference>
<evidence type="ECO:0000313" key="8">
    <source>
        <dbReference type="Proteomes" id="UP000799429"/>
    </source>
</evidence>
<evidence type="ECO:0000256" key="3">
    <source>
        <dbReference type="ARBA" id="ARBA00023015"/>
    </source>
</evidence>
<dbReference type="Proteomes" id="UP000799429">
    <property type="component" value="Unassembled WGS sequence"/>
</dbReference>
<accession>A0A9P4SAC2</accession>